<proteinExistence type="predicted"/>
<organism evidence="2 3">
    <name type="scientific">Yinghuangia aomiensis</name>
    <dbReference type="NCBI Taxonomy" id="676205"/>
    <lineage>
        <taxon>Bacteria</taxon>
        <taxon>Bacillati</taxon>
        <taxon>Actinomycetota</taxon>
        <taxon>Actinomycetes</taxon>
        <taxon>Kitasatosporales</taxon>
        <taxon>Streptomycetaceae</taxon>
        <taxon>Yinghuangia</taxon>
    </lineage>
</organism>
<gene>
    <name evidence="2" type="ORF">GCM10023205_83790</name>
</gene>
<evidence type="ECO:0000313" key="3">
    <source>
        <dbReference type="Proteomes" id="UP001500466"/>
    </source>
</evidence>
<dbReference type="Proteomes" id="UP001500466">
    <property type="component" value="Unassembled WGS sequence"/>
</dbReference>
<protein>
    <recommendedName>
        <fullName evidence="4">SH3 domain-containing protein</fullName>
    </recommendedName>
</protein>
<evidence type="ECO:0008006" key="4">
    <source>
        <dbReference type="Google" id="ProtNLM"/>
    </source>
</evidence>
<sequence length="183" mass="18785">MPGDSSLRNVAPHNPRHNAARDPSPRSRRVMRPALAGAVLLAALAWGGTTLYDRLRTDEEAGPGSGQETPSGDPPAAAAGSVPGTTTTPPLPSSPAGSVTGTVTSRIALVVFPAPEMKGRTVVSADHGTHVTVECYIAGQVQYRNGTPDSTWLRVTVAGKKGYVPIGQIDTGGDAKAQVPACQ</sequence>
<evidence type="ECO:0000256" key="1">
    <source>
        <dbReference type="SAM" id="MobiDB-lite"/>
    </source>
</evidence>
<name>A0ABP9II80_9ACTN</name>
<keyword evidence="3" id="KW-1185">Reference proteome</keyword>
<feature type="region of interest" description="Disordered" evidence="1">
    <location>
        <begin position="57"/>
        <end position="100"/>
    </location>
</feature>
<dbReference type="EMBL" id="BAABHS010000070">
    <property type="protein sequence ID" value="GAA4997571.1"/>
    <property type="molecule type" value="Genomic_DNA"/>
</dbReference>
<comment type="caution">
    <text evidence="2">The sequence shown here is derived from an EMBL/GenBank/DDBJ whole genome shotgun (WGS) entry which is preliminary data.</text>
</comment>
<reference evidence="3" key="1">
    <citation type="journal article" date="2019" name="Int. J. Syst. Evol. Microbiol.">
        <title>The Global Catalogue of Microorganisms (GCM) 10K type strain sequencing project: providing services to taxonomists for standard genome sequencing and annotation.</title>
        <authorList>
            <consortium name="The Broad Institute Genomics Platform"/>
            <consortium name="The Broad Institute Genome Sequencing Center for Infectious Disease"/>
            <person name="Wu L."/>
            <person name="Ma J."/>
        </authorList>
    </citation>
    <scope>NUCLEOTIDE SEQUENCE [LARGE SCALE GENOMIC DNA]</scope>
    <source>
        <strain evidence="3">JCM 17986</strain>
    </source>
</reference>
<feature type="compositionally biased region" description="Low complexity" evidence="1">
    <location>
        <begin position="69"/>
        <end position="98"/>
    </location>
</feature>
<accession>A0ABP9II80</accession>
<evidence type="ECO:0000313" key="2">
    <source>
        <dbReference type="EMBL" id="GAA4997571.1"/>
    </source>
</evidence>
<feature type="region of interest" description="Disordered" evidence="1">
    <location>
        <begin position="1"/>
        <end position="31"/>
    </location>
</feature>